<dbReference type="PANTHER" id="PTHR35726:SF4">
    <property type="entry name" value="GLUTAMIC ACID-RICH PROTEIN-LIKE"/>
    <property type="match status" value="1"/>
</dbReference>
<organism evidence="1 2">
    <name type="scientific">Castilleja foliolosa</name>
    <dbReference type="NCBI Taxonomy" id="1961234"/>
    <lineage>
        <taxon>Eukaryota</taxon>
        <taxon>Viridiplantae</taxon>
        <taxon>Streptophyta</taxon>
        <taxon>Embryophyta</taxon>
        <taxon>Tracheophyta</taxon>
        <taxon>Spermatophyta</taxon>
        <taxon>Magnoliopsida</taxon>
        <taxon>eudicotyledons</taxon>
        <taxon>Gunneridae</taxon>
        <taxon>Pentapetalae</taxon>
        <taxon>asterids</taxon>
        <taxon>lamiids</taxon>
        <taxon>Lamiales</taxon>
        <taxon>Orobanchaceae</taxon>
        <taxon>Pedicularideae</taxon>
        <taxon>Castillejinae</taxon>
        <taxon>Castilleja</taxon>
    </lineage>
</organism>
<keyword evidence="2" id="KW-1185">Reference proteome</keyword>
<proteinExistence type="predicted"/>
<evidence type="ECO:0000313" key="1">
    <source>
        <dbReference type="EMBL" id="KAL3647932.1"/>
    </source>
</evidence>
<evidence type="ECO:0000313" key="2">
    <source>
        <dbReference type="Proteomes" id="UP001632038"/>
    </source>
</evidence>
<reference evidence="2" key="1">
    <citation type="journal article" date="2024" name="IScience">
        <title>Strigolactones Initiate the Formation of Haustorium-like Structures in Castilleja.</title>
        <authorList>
            <person name="Buerger M."/>
            <person name="Peterson D."/>
            <person name="Chory J."/>
        </authorList>
    </citation>
    <scope>NUCLEOTIDE SEQUENCE [LARGE SCALE GENOMIC DNA]</scope>
</reference>
<dbReference type="Proteomes" id="UP001632038">
    <property type="component" value="Unassembled WGS sequence"/>
</dbReference>
<sequence>MEINNRVLFDASTYVLFEATGDSEAKHFGGDLESQHSDDDALSCSYFRSVKKVDGGDDEDDNLHPGEDFDFGDWVVGVEDDGGGMSDLEEGVVNQCRGGGGKAAAAAAKEMVKVNKSKGCCEDKSVKMVSEREGDRLFWEACLASQEFNFRKRF</sequence>
<dbReference type="PANTHER" id="PTHR35726">
    <property type="entry name" value="GLUTAMIC ACID-RICH PROTEIN-LIKE"/>
    <property type="match status" value="1"/>
</dbReference>
<accession>A0ABD3E2C8</accession>
<comment type="caution">
    <text evidence="1">The sequence shown here is derived from an EMBL/GenBank/DDBJ whole genome shotgun (WGS) entry which is preliminary data.</text>
</comment>
<dbReference type="AlphaFoldDB" id="A0ABD3E2C8"/>
<protein>
    <submittedName>
        <fullName evidence="1">Uncharacterized protein</fullName>
    </submittedName>
</protein>
<dbReference type="EMBL" id="JAVIJP010000009">
    <property type="protein sequence ID" value="KAL3647932.1"/>
    <property type="molecule type" value="Genomic_DNA"/>
</dbReference>
<gene>
    <name evidence="1" type="ORF">CASFOL_008900</name>
</gene>
<name>A0ABD3E2C8_9LAMI</name>